<organism evidence="6 7">
    <name type="scientific">Georgenia daeguensis</name>
    <dbReference type="NCBI Taxonomy" id="908355"/>
    <lineage>
        <taxon>Bacteria</taxon>
        <taxon>Bacillati</taxon>
        <taxon>Actinomycetota</taxon>
        <taxon>Actinomycetes</taxon>
        <taxon>Micrococcales</taxon>
        <taxon>Bogoriellaceae</taxon>
        <taxon>Georgenia</taxon>
    </lineage>
</organism>
<keyword evidence="2" id="KW-0285">Flavoprotein</keyword>
<name>A0ABP8EUH7_9MICO</name>
<dbReference type="RefSeq" id="WP_345040555.1">
    <property type="nucleotide sequence ID" value="NZ_BAABBA010000008.1"/>
</dbReference>
<dbReference type="Gene3D" id="3.50.50.60">
    <property type="entry name" value="FAD/NAD(P)-binding domain"/>
    <property type="match status" value="1"/>
</dbReference>
<proteinExistence type="predicted"/>
<protein>
    <submittedName>
        <fullName evidence="6">Flavocytochrome c</fullName>
    </submittedName>
</protein>
<keyword evidence="7" id="KW-1185">Reference proteome</keyword>
<evidence type="ECO:0000256" key="4">
    <source>
        <dbReference type="ARBA" id="ARBA00023002"/>
    </source>
</evidence>
<dbReference type="SUPFAM" id="SSF51905">
    <property type="entry name" value="FAD/NAD(P)-binding domain"/>
    <property type="match status" value="1"/>
</dbReference>
<dbReference type="Gene3D" id="3.90.700.10">
    <property type="entry name" value="Succinate dehydrogenase/fumarate reductase flavoprotein, catalytic domain"/>
    <property type="match status" value="1"/>
</dbReference>
<evidence type="ECO:0000256" key="1">
    <source>
        <dbReference type="ARBA" id="ARBA00001974"/>
    </source>
</evidence>
<comment type="cofactor">
    <cofactor evidence="1">
        <name>FAD</name>
        <dbReference type="ChEBI" id="CHEBI:57692"/>
    </cofactor>
</comment>
<dbReference type="InterPro" id="IPR003953">
    <property type="entry name" value="FAD-dep_OxRdtase_2_FAD-bd"/>
</dbReference>
<dbReference type="InterPro" id="IPR036188">
    <property type="entry name" value="FAD/NAD-bd_sf"/>
</dbReference>
<keyword evidence="4" id="KW-0560">Oxidoreductase</keyword>
<dbReference type="PANTHER" id="PTHR43400">
    <property type="entry name" value="FUMARATE REDUCTASE"/>
    <property type="match status" value="1"/>
</dbReference>
<comment type="caution">
    <text evidence="6">The sequence shown here is derived from an EMBL/GenBank/DDBJ whole genome shotgun (WGS) entry which is preliminary data.</text>
</comment>
<gene>
    <name evidence="6" type="ORF">GCM10022262_20030</name>
</gene>
<dbReference type="SUPFAM" id="SSF56425">
    <property type="entry name" value="Succinate dehydrogenase/fumarate reductase flavoprotein, catalytic domain"/>
    <property type="match status" value="1"/>
</dbReference>
<evidence type="ECO:0000256" key="3">
    <source>
        <dbReference type="ARBA" id="ARBA00022827"/>
    </source>
</evidence>
<accession>A0ABP8EUH7</accession>
<dbReference type="InterPro" id="IPR050315">
    <property type="entry name" value="FAD-oxidoreductase_2"/>
</dbReference>
<dbReference type="PRINTS" id="PR00411">
    <property type="entry name" value="PNDRDTASEI"/>
</dbReference>
<evidence type="ECO:0000313" key="6">
    <source>
        <dbReference type="EMBL" id="GAA4287644.1"/>
    </source>
</evidence>
<evidence type="ECO:0000256" key="2">
    <source>
        <dbReference type="ARBA" id="ARBA00022630"/>
    </source>
</evidence>
<evidence type="ECO:0000313" key="7">
    <source>
        <dbReference type="Proteomes" id="UP001499841"/>
    </source>
</evidence>
<dbReference type="Proteomes" id="UP001499841">
    <property type="component" value="Unassembled WGS sequence"/>
</dbReference>
<dbReference type="EMBL" id="BAABBA010000008">
    <property type="protein sequence ID" value="GAA4287644.1"/>
    <property type="molecule type" value="Genomic_DNA"/>
</dbReference>
<dbReference type="PANTHER" id="PTHR43400:SF7">
    <property type="entry name" value="FAD-DEPENDENT OXIDOREDUCTASE 2 FAD BINDING DOMAIN-CONTAINING PROTEIN"/>
    <property type="match status" value="1"/>
</dbReference>
<dbReference type="Pfam" id="PF00890">
    <property type="entry name" value="FAD_binding_2"/>
    <property type="match status" value="2"/>
</dbReference>
<feature type="domain" description="FAD-dependent oxidoreductase 2 FAD-binding" evidence="5">
    <location>
        <begin position="10"/>
        <end position="62"/>
    </location>
</feature>
<keyword evidence="3" id="KW-0274">FAD</keyword>
<evidence type="ECO:0000259" key="5">
    <source>
        <dbReference type="Pfam" id="PF00890"/>
    </source>
</evidence>
<sequence>MALVDGSSWDVVVLGGGLAGLRAASVAAAAGASVVLLEKQDRLGGSSALSAGMFWTAPDLASYHQRVPDGDRELAARLIAEYETDLADIRASGVNVDDEPTLGVMGDFGRGYSFDVRSYLGILEDRLRARGGEACTGVRTLGIERTDDGRFLVRTETAGGRAQLRTSAVVLATGGFQASPELRAAHMPAVGADIVLRSNPGSEGDGLRLATSLGAGLAGDLGTFYGHLVPHPVTGFTPDRFMLFSQYYSSHGILVAADGRRFAEESRGDEILNQDLAEVDGMTAFLLFDDEVRSTYGVSEPFANFGRVDRFELAVAAGARHATAGTLGGLVRQLGALGVDADQLTRTLAGDVEPSRLARRVSRAAPPTTHQLERLRRGPFYALEVQPAITFTLGGIAIDPGTSALDRAGARIDGLYAAGADIGGFNNYGYAGGLAPAHLTGSIAGRAAARRALGALTGAHEGATC</sequence>
<feature type="domain" description="FAD-dependent oxidoreductase 2 FAD-binding" evidence="5">
    <location>
        <begin position="154"/>
        <end position="428"/>
    </location>
</feature>
<reference evidence="7" key="1">
    <citation type="journal article" date="2019" name="Int. J. Syst. Evol. Microbiol.">
        <title>The Global Catalogue of Microorganisms (GCM) 10K type strain sequencing project: providing services to taxonomists for standard genome sequencing and annotation.</title>
        <authorList>
            <consortium name="The Broad Institute Genomics Platform"/>
            <consortium name="The Broad Institute Genome Sequencing Center for Infectious Disease"/>
            <person name="Wu L."/>
            <person name="Ma J."/>
        </authorList>
    </citation>
    <scope>NUCLEOTIDE SEQUENCE [LARGE SCALE GENOMIC DNA]</scope>
    <source>
        <strain evidence="7">JCM 17459</strain>
    </source>
</reference>
<dbReference type="InterPro" id="IPR027477">
    <property type="entry name" value="Succ_DH/fumarate_Rdtase_cat_sf"/>
</dbReference>